<protein>
    <recommendedName>
        <fullName evidence="6">protein xylosyltransferase</fullName>
        <ecNumber evidence="6">2.4.2.26</ecNumber>
    </recommendedName>
    <alternativeName>
        <fullName evidence="18">Peptide O-xylosyltransferase</fullName>
    </alternativeName>
</protein>
<accession>A0A7S2UAF3</accession>
<keyword evidence="12" id="KW-0735">Signal-anchor</keyword>
<reference evidence="22" key="1">
    <citation type="submission" date="2021-01" db="EMBL/GenBank/DDBJ databases">
        <authorList>
            <person name="Corre E."/>
            <person name="Pelletier E."/>
            <person name="Niang G."/>
            <person name="Scheremetjew M."/>
            <person name="Finn R."/>
            <person name="Kale V."/>
            <person name="Holt S."/>
            <person name="Cochrane G."/>
            <person name="Meng A."/>
            <person name="Brown T."/>
            <person name="Cohen L."/>
        </authorList>
    </citation>
    <scope>NUCLEOTIDE SEQUENCE</scope>
    <source>
        <strain evidence="22">CCMP2084</strain>
    </source>
</reference>
<keyword evidence="13" id="KW-1133">Transmembrane helix</keyword>
<evidence type="ECO:0000256" key="10">
    <source>
        <dbReference type="ARBA" id="ARBA00022723"/>
    </source>
</evidence>
<evidence type="ECO:0000256" key="4">
    <source>
        <dbReference type="ARBA" id="ARBA00005093"/>
    </source>
</evidence>
<evidence type="ECO:0000256" key="15">
    <source>
        <dbReference type="ARBA" id="ARBA00023136"/>
    </source>
</evidence>
<keyword evidence="16" id="KW-1015">Disulfide bond</keyword>
<keyword evidence="8" id="KW-0808">Transferase</keyword>
<keyword evidence="21" id="KW-0732">Signal</keyword>
<evidence type="ECO:0000313" key="22">
    <source>
        <dbReference type="EMBL" id="CAD9813657.1"/>
    </source>
</evidence>
<dbReference type="UniPathway" id="UPA00756"/>
<dbReference type="UniPathway" id="UPA00755"/>
<evidence type="ECO:0000256" key="2">
    <source>
        <dbReference type="ARBA" id="ARBA00004648"/>
    </source>
</evidence>
<keyword evidence="9" id="KW-0812">Transmembrane</keyword>
<dbReference type="EMBL" id="HBHQ01008214">
    <property type="protein sequence ID" value="CAD9813657.1"/>
    <property type="molecule type" value="Transcribed_RNA"/>
</dbReference>
<dbReference type="GO" id="GO:0046872">
    <property type="term" value="F:metal ion binding"/>
    <property type="evidence" value="ECO:0007669"/>
    <property type="project" value="UniProtKB-KW"/>
</dbReference>
<keyword evidence="15" id="KW-0472">Membrane</keyword>
<name>A0A7S2UAF3_9STRA</name>
<evidence type="ECO:0000256" key="13">
    <source>
        <dbReference type="ARBA" id="ARBA00022989"/>
    </source>
</evidence>
<evidence type="ECO:0000256" key="12">
    <source>
        <dbReference type="ARBA" id="ARBA00022968"/>
    </source>
</evidence>
<gene>
    <name evidence="22" type="ORF">ASEP1449_LOCUS5482</name>
</gene>
<sequence length="812" mass="90984">MMGMQYGGFPRALVTVLFLVTAVECFRNLVDSEGGGEAGSSSLLGGTTPKARLEAGKQRIEEAKMRLEKQNHVQLNSGVYRKETLAALSNKRSLINLHDPELPDNKDLDLGDANAETAAKQVVQRITSNLENRMAGLFEKATTAECRAKIGEHFSYFINAIGKEAPMPFANARFTNQCNETKYDFDDLPPNISIAEIQNKSYQPPKEEAEYIDDPENLKLCYGVMTHANPNATIRLVEALYEVGHSFIIHVDAKENSADTYNALVEYASSRDFIHILDDPFRVRVNWGGFSMVNATLQILRYAFAVDRPHMAPLDFHKFVHMAATSYPIVSNTQIRRRIASYPLDANMFSVVLKGMNPSPDVWQYFVECDDAMHRIYRLPPLTEGRSGVDLYTASQWFVLSREFAKYLADPLPGTFVFDFLPYVEHVAIADETFFGTVLMNTPFCHKHHNDNFLHLQFDRWENEVDEEKRDPRKCLMPKPDHCGRSPTTMTLDYLSVLELSEQMFARKFDDDMDPEVKNAVDIIRAREERALRGEKEATEAISRETVNVSFSGHGVLIVAQETVNDEVPLCLGLGDAKNQVRLVPCFFDWVPPTFVPGWETGAVIADETQWHNRWEIGPCSSDGTLERLANGEMNMTPGAYSPGGPRCMMTQMDGLRTGRCLDAESEESEPGGPVQVFPCVHRWHQYVSFGNGDVAPEGSIHTSIPGYLLSQAEHEEDEQEAYLCIGVPGHEEKDSGDGTGSSDDASLPPLREFNGTALVTRRCSDEDAVIEWVYVPFIVEDDETVPVLNETQPDAKNNSTSNDTNQVNDEL</sequence>
<dbReference type="Pfam" id="PF02485">
    <property type="entry name" value="Branch"/>
    <property type="match status" value="1"/>
</dbReference>
<evidence type="ECO:0000256" key="18">
    <source>
        <dbReference type="ARBA" id="ARBA00042865"/>
    </source>
</evidence>
<keyword evidence="10" id="KW-0479">Metal-binding</keyword>
<evidence type="ECO:0000256" key="16">
    <source>
        <dbReference type="ARBA" id="ARBA00023157"/>
    </source>
</evidence>
<dbReference type="InterPro" id="IPR003406">
    <property type="entry name" value="Glyco_trans_14"/>
</dbReference>
<evidence type="ECO:0000256" key="8">
    <source>
        <dbReference type="ARBA" id="ARBA00022679"/>
    </source>
</evidence>
<evidence type="ECO:0000256" key="11">
    <source>
        <dbReference type="ARBA" id="ARBA00022824"/>
    </source>
</evidence>
<dbReference type="GO" id="GO:0050650">
    <property type="term" value="P:chondroitin sulfate proteoglycan biosynthetic process"/>
    <property type="evidence" value="ECO:0007669"/>
    <property type="project" value="TreeGrafter"/>
</dbReference>
<evidence type="ECO:0000256" key="1">
    <source>
        <dbReference type="ARBA" id="ARBA00004323"/>
    </source>
</evidence>
<feature type="compositionally biased region" description="Polar residues" evidence="20">
    <location>
        <begin position="790"/>
        <end position="812"/>
    </location>
</feature>
<evidence type="ECO:0000256" key="17">
    <source>
        <dbReference type="ARBA" id="ARBA00023180"/>
    </source>
</evidence>
<dbReference type="EC" id="2.4.2.26" evidence="6"/>
<dbReference type="GO" id="GO:0005789">
    <property type="term" value="C:endoplasmic reticulum membrane"/>
    <property type="evidence" value="ECO:0007669"/>
    <property type="project" value="UniProtKB-SubCell"/>
</dbReference>
<evidence type="ECO:0000256" key="14">
    <source>
        <dbReference type="ARBA" id="ARBA00023034"/>
    </source>
</evidence>
<comment type="pathway">
    <text evidence="3">Glycan metabolism; chondroitin sulfate biosynthesis.</text>
</comment>
<evidence type="ECO:0000256" key="20">
    <source>
        <dbReference type="SAM" id="MobiDB-lite"/>
    </source>
</evidence>
<evidence type="ECO:0000256" key="9">
    <source>
        <dbReference type="ARBA" id="ARBA00022692"/>
    </source>
</evidence>
<dbReference type="GO" id="GO:0030158">
    <property type="term" value="F:protein xylosyltransferase activity"/>
    <property type="evidence" value="ECO:0007669"/>
    <property type="project" value="UniProtKB-EC"/>
</dbReference>
<comment type="pathway">
    <text evidence="4">Glycan metabolism; heparan sulfate biosynthesis.</text>
</comment>
<evidence type="ECO:0000256" key="3">
    <source>
        <dbReference type="ARBA" id="ARBA00004840"/>
    </source>
</evidence>
<dbReference type="PANTHER" id="PTHR46025:SF3">
    <property type="entry name" value="XYLOSYLTRANSFERASE OXT"/>
    <property type="match status" value="1"/>
</dbReference>
<keyword evidence="11" id="KW-0256">Endoplasmic reticulum</keyword>
<keyword evidence="7" id="KW-0328">Glycosyltransferase</keyword>
<dbReference type="GO" id="GO:0000139">
    <property type="term" value="C:Golgi membrane"/>
    <property type="evidence" value="ECO:0007669"/>
    <property type="project" value="UniProtKB-SubCell"/>
</dbReference>
<proteinExistence type="inferred from homology"/>
<dbReference type="InterPro" id="IPR043538">
    <property type="entry name" value="XYLT"/>
</dbReference>
<evidence type="ECO:0000256" key="19">
    <source>
        <dbReference type="ARBA" id="ARBA00047847"/>
    </source>
</evidence>
<feature type="region of interest" description="Disordered" evidence="20">
    <location>
        <begin position="729"/>
        <end position="751"/>
    </location>
</feature>
<comment type="catalytic activity">
    <reaction evidence="19">
        <text>UDP-alpha-D-xylose + L-seryl-[protein] = 3-O-(beta-D-xylosyl)-L-seryl-[protein] + UDP + H(+)</text>
        <dbReference type="Rhea" id="RHEA:50192"/>
        <dbReference type="Rhea" id="RHEA-COMP:9863"/>
        <dbReference type="Rhea" id="RHEA-COMP:12567"/>
        <dbReference type="ChEBI" id="CHEBI:15378"/>
        <dbReference type="ChEBI" id="CHEBI:29999"/>
        <dbReference type="ChEBI" id="CHEBI:57632"/>
        <dbReference type="ChEBI" id="CHEBI:58223"/>
        <dbReference type="ChEBI" id="CHEBI:132085"/>
        <dbReference type="EC" id="2.4.2.26"/>
    </reaction>
</comment>
<dbReference type="PANTHER" id="PTHR46025">
    <property type="entry name" value="XYLOSYLTRANSFERASE OXT"/>
    <property type="match status" value="1"/>
</dbReference>
<dbReference type="AlphaFoldDB" id="A0A7S2UAF3"/>
<dbReference type="GO" id="GO:0015012">
    <property type="term" value="P:heparan sulfate proteoglycan biosynthetic process"/>
    <property type="evidence" value="ECO:0007669"/>
    <property type="project" value="UniProtKB-UniPathway"/>
</dbReference>
<evidence type="ECO:0000256" key="7">
    <source>
        <dbReference type="ARBA" id="ARBA00022676"/>
    </source>
</evidence>
<feature type="region of interest" description="Disordered" evidence="20">
    <location>
        <begin position="784"/>
        <end position="812"/>
    </location>
</feature>
<keyword evidence="17" id="KW-0325">Glycoprotein</keyword>
<evidence type="ECO:0000256" key="21">
    <source>
        <dbReference type="SAM" id="SignalP"/>
    </source>
</evidence>
<comment type="similarity">
    <text evidence="5">Belongs to the glycosyltransferase 14 family. XylT subfamily.</text>
</comment>
<feature type="signal peptide" evidence="21">
    <location>
        <begin position="1"/>
        <end position="25"/>
    </location>
</feature>
<feature type="chain" id="PRO_5030505424" description="protein xylosyltransferase" evidence="21">
    <location>
        <begin position="26"/>
        <end position="812"/>
    </location>
</feature>
<organism evidence="22">
    <name type="scientific">Attheya septentrionalis</name>
    <dbReference type="NCBI Taxonomy" id="420275"/>
    <lineage>
        <taxon>Eukaryota</taxon>
        <taxon>Sar</taxon>
        <taxon>Stramenopiles</taxon>
        <taxon>Ochrophyta</taxon>
        <taxon>Bacillariophyta</taxon>
        <taxon>Coscinodiscophyceae</taxon>
        <taxon>Chaetocerotophycidae</taxon>
        <taxon>Chaetocerotales</taxon>
        <taxon>Attheyaceae</taxon>
        <taxon>Attheya</taxon>
    </lineage>
</organism>
<keyword evidence="14" id="KW-0333">Golgi apparatus</keyword>
<evidence type="ECO:0000256" key="6">
    <source>
        <dbReference type="ARBA" id="ARBA00011972"/>
    </source>
</evidence>
<comment type="subcellular location">
    <subcellularLocation>
        <location evidence="2">Endoplasmic reticulum membrane</location>
        <topology evidence="2">Single-pass type II membrane protein</topology>
    </subcellularLocation>
    <subcellularLocation>
        <location evidence="1">Golgi apparatus membrane</location>
        <topology evidence="1">Single-pass type II membrane protein</topology>
    </subcellularLocation>
</comment>
<evidence type="ECO:0000256" key="5">
    <source>
        <dbReference type="ARBA" id="ARBA00010195"/>
    </source>
</evidence>